<dbReference type="EMBL" id="FJ012158">
    <property type="protein sequence ID" value="ACM50881.1"/>
    <property type="molecule type" value="mRNA"/>
</dbReference>
<sequence length="241" mass="25911">MATVGLQSTTDAADPIAGNVRQHASWSPYDNNGGTVVAVAGSDYCIIAGSTRLSTGFSVLSREHSSLHQLSRMCVLASSGFEGDRATLTKRLKSRAVMYQHSHKRPIGCEAMAQALSNELYGKRFFPFYTFNILAGLDADGTGAVYSYDAVGSYERTGYAAQGTGNDLVQPLLDNQLRAASPLVLPKKPSVTALPVERALDIVRDALTAAGERDIYTGDSIEVWIMTKDGIRKESTPLKTD</sequence>
<dbReference type="InterPro" id="IPR029055">
    <property type="entry name" value="Ntn_hydrolases_N"/>
</dbReference>
<dbReference type="Gene3D" id="3.60.20.10">
    <property type="entry name" value="Glutamine Phosphoribosylpyrophosphate, subunit 1, domain 1"/>
    <property type="match status" value="1"/>
</dbReference>
<evidence type="ECO:0000256" key="2">
    <source>
        <dbReference type="ARBA" id="ARBA00022490"/>
    </source>
</evidence>
<evidence type="ECO:0000256" key="1">
    <source>
        <dbReference type="ARBA" id="ARBA00004123"/>
    </source>
</evidence>
<dbReference type="GO" id="GO:0005839">
    <property type="term" value="C:proteasome core complex"/>
    <property type="evidence" value="ECO:0007669"/>
    <property type="project" value="InterPro"/>
</dbReference>
<dbReference type="PANTHER" id="PTHR32194">
    <property type="entry name" value="METALLOPROTEASE TLDD"/>
    <property type="match status" value="1"/>
</dbReference>
<dbReference type="Pfam" id="PF00227">
    <property type="entry name" value="Proteasome"/>
    <property type="match status" value="1"/>
</dbReference>
<evidence type="ECO:0000256" key="4">
    <source>
        <dbReference type="ARBA" id="ARBA00023242"/>
    </source>
</evidence>
<name>C7SBJ1_9CHLO</name>
<comment type="subcellular location">
    <subcellularLocation>
        <location evidence="1">Nucleus</location>
    </subcellularLocation>
</comment>
<dbReference type="GO" id="GO:0051603">
    <property type="term" value="P:proteolysis involved in protein catabolic process"/>
    <property type="evidence" value="ECO:0007669"/>
    <property type="project" value="InterPro"/>
</dbReference>
<dbReference type="SUPFAM" id="SSF56235">
    <property type="entry name" value="N-terminal nucleophile aminohydrolases (Ntn hydrolases)"/>
    <property type="match status" value="1"/>
</dbReference>
<dbReference type="PANTHER" id="PTHR32194:SF2">
    <property type="entry name" value="PROTEASOME SUBUNIT BETA TYPE-1"/>
    <property type="match status" value="1"/>
</dbReference>
<dbReference type="AlphaFoldDB" id="C7SBJ1"/>
<dbReference type="CDD" id="cd03757">
    <property type="entry name" value="proteasome_beta_type_1"/>
    <property type="match status" value="1"/>
</dbReference>
<keyword evidence="3 5" id="KW-0647">Proteasome</keyword>
<dbReference type="GO" id="GO:0005737">
    <property type="term" value="C:cytoplasm"/>
    <property type="evidence" value="ECO:0007669"/>
    <property type="project" value="TreeGrafter"/>
</dbReference>
<dbReference type="PROSITE" id="PS51476">
    <property type="entry name" value="PROTEASOME_BETA_2"/>
    <property type="match status" value="1"/>
</dbReference>
<reference evidence="5" key="1">
    <citation type="submission" date="2008-08" db="EMBL/GenBank/DDBJ databases">
        <title>Hypersalinity induced expression of genes in Ulva fasciata Delile.</title>
        <authorList>
            <person name="Lee T.-M."/>
            <person name="Sung M.-S."/>
            <person name="Liu Y.-P."/>
        </authorList>
    </citation>
    <scope>NUCLEOTIDE SEQUENCE</scope>
</reference>
<accession>C7SBJ1</accession>
<keyword evidence="2" id="KW-0963">Cytoplasm</keyword>
<organism evidence="5">
    <name type="scientific">Ulva fasciata</name>
    <dbReference type="NCBI Taxonomy" id="111617"/>
    <lineage>
        <taxon>Eukaryota</taxon>
        <taxon>Viridiplantae</taxon>
        <taxon>Chlorophyta</taxon>
        <taxon>core chlorophytes</taxon>
        <taxon>Ulvophyceae</taxon>
        <taxon>OUU clade</taxon>
        <taxon>Ulvales</taxon>
        <taxon>Ulvaceae</taxon>
        <taxon>Ulva</taxon>
    </lineage>
</organism>
<dbReference type="FunFam" id="3.60.20.10:FF:000027">
    <property type="entry name" value="Proteasome subunit beta type-6"/>
    <property type="match status" value="1"/>
</dbReference>
<keyword evidence="4" id="KW-0539">Nucleus</keyword>
<dbReference type="GO" id="GO:0005634">
    <property type="term" value="C:nucleus"/>
    <property type="evidence" value="ECO:0007669"/>
    <property type="project" value="UniProtKB-SubCell"/>
</dbReference>
<dbReference type="InterPro" id="IPR001353">
    <property type="entry name" value="Proteasome_sua/b"/>
</dbReference>
<dbReference type="MEROPS" id="T01.986"/>
<gene>
    <name evidence="5" type="primary">PBF1</name>
</gene>
<proteinExistence type="evidence at transcript level"/>
<protein>
    <submittedName>
        <fullName evidence="5">20S proteasome beta subunit F1</fullName>
    </submittedName>
</protein>
<evidence type="ECO:0000256" key="3">
    <source>
        <dbReference type="ARBA" id="ARBA00022942"/>
    </source>
</evidence>
<dbReference type="InterPro" id="IPR023333">
    <property type="entry name" value="Proteasome_suB-type"/>
</dbReference>
<evidence type="ECO:0000313" key="5">
    <source>
        <dbReference type="EMBL" id="ACM50881.1"/>
    </source>
</evidence>